<dbReference type="Proteomes" id="UP001217741">
    <property type="component" value="Unassembled WGS sequence"/>
</dbReference>
<evidence type="ECO:0000313" key="1">
    <source>
        <dbReference type="EMBL" id="MDF3873228.1"/>
    </source>
</evidence>
<accession>A0AAW6PWC6</accession>
<sequence length="235" mass="25449">MNQLYEHGTLTPVAKPIVDRVIETALGSLDATSDNKVLRGLNDALAGEIERLNADVATPDGDLQGPLRVLRELRQQLDELLALADGHALCRQAVERLASVQGQHEIEMAALQASAEVQNRKLVASTLARVQKEGAIRKSLEQYQEQLAASNLAREALSTTVTTALKRLALATSTQAQRVDSVETHLASLVERQRECELQLQQVCGTGWAVYLERNAVPLVALAVAVFALGLNLFG</sequence>
<reference evidence="1" key="1">
    <citation type="submission" date="2023-03" db="EMBL/GenBank/DDBJ databases">
        <title>Draft assemblies of triclosan tolerant bacteria isolated from returned activated sludge.</title>
        <authorList>
            <person name="Van Hamelsveld S."/>
        </authorList>
    </citation>
    <scope>NUCLEOTIDE SEQUENCE</scope>
    <source>
        <strain evidence="1">GW210012_S60</strain>
    </source>
</reference>
<organism evidence="1 2">
    <name type="scientific">Pseudomonas putida</name>
    <name type="common">Arthrobacter siderocapsulatus</name>
    <dbReference type="NCBI Taxonomy" id="303"/>
    <lineage>
        <taxon>Bacteria</taxon>
        <taxon>Pseudomonadati</taxon>
        <taxon>Pseudomonadota</taxon>
        <taxon>Gammaproteobacteria</taxon>
        <taxon>Pseudomonadales</taxon>
        <taxon>Pseudomonadaceae</taxon>
        <taxon>Pseudomonas</taxon>
    </lineage>
</organism>
<evidence type="ECO:0000313" key="2">
    <source>
        <dbReference type="Proteomes" id="UP001217741"/>
    </source>
</evidence>
<gene>
    <name evidence="1" type="ORF">P3W50_22560</name>
</gene>
<proteinExistence type="predicted"/>
<evidence type="ECO:0008006" key="3">
    <source>
        <dbReference type="Google" id="ProtNLM"/>
    </source>
</evidence>
<dbReference type="AlphaFoldDB" id="A0AAW6PWC6"/>
<protein>
    <recommendedName>
        <fullName evidence="3">DUF1640 domain-containing protein</fullName>
    </recommendedName>
</protein>
<comment type="caution">
    <text evidence="1">The sequence shown here is derived from an EMBL/GenBank/DDBJ whole genome shotgun (WGS) entry which is preliminary data.</text>
</comment>
<name>A0AAW6PWC6_PSEPU</name>
<dbReference type="EMBL" id="JARJLO010000342">
    <property type="protein sequence ID" value="MDF3873228.1"/>
    <property type="molecule type" value="Genomic_DNA"/>
</dbReference>